<evidence type="ECO:0000313" key="2">
    <source>
        <dbReference type="EMBL" id="MDR7300442.1"/>
    </source>
</evidence>
<gene>
    <name evidence="2" type="ORF">JOF55_000623</name>
</gene>
<dbReference type="AlphaFoldDB" id="A0AAE3ZBZ5"/>
<evidence type="ECO:0000313" key="3">
    <source>
        <dbReference type="Proteomes" id="UP001180845"/>
    </source>
</evidence>
<sequence length="97" mass="11258">MTIEAEPLVRFGRNERDHISVHVPESHVPVLDVIDERALTTISHRDFITITEGCLAELDRWYTEHGISTDQRHDLYHPTENPTGKPYHELRSGRFQA</sequence>
<feature type="compositionally biased region" description="Basic and acidic residues" evidence="1">
    <location>
        <begin position="86"/>
        <end position="97"/>
    </location>
</feature>
<organism evidence="2 3">
    <name type="scientific">Haloactinomyces albus</name>
    <dbReference type="NCBI Taxonomy" id="1352928"/>
    <lineage>
        <taxon>Bacteria</taxon>
        <taxon>Bacillati</taxon>
        <taxon>Actinomycetota</taxon>
        <taxon>Actinomycetes</taxon>
        <taxon>Actinopolysporales</taxon>
        <taxon>Actinopolysporaceae</taxon>
        <taxon>Haloactinomyces</taxon>
    </lineage>
</organism>
<accession>A0AAE3ZBZ5</accession>
<name>A0AAE3ZBZ5_9ACTN</name>
<reference evidence="2" key="1">
    <citation type="submission" date="2023-07" db="EMBL/GenBank/DDBJ databases">
        <title>Sequencing the genomes of 1000 actinobacteria strains.</title>
        <authorList>
            <person name="Klenk H.-P."/>
        </authorList>
    </citation>
    <scope>NUCLEOTIDE SEQUENCE</scope>
    <source>
        <strain evidence="2">DSM 45977</strain>
    </source>
</reference>
<evidence type="ECO:0000256" key="1">
    <source>
        <dbReference type="SAM" id="MobiDB-lite"/>
    </source>
</evidence>
<keyword evidence="3" id="KW-1185">Reference proteome</keyword>
<comment type="caution">
    <text evidence="2">The sequence shown here is derived from an EMBL/GenBank/DDBJ whole genome shotgun (WGS) entry which is preliminary data.</text>
</comment>
<proteinExistence type="predicted"/>
<dbReference type="EMBL" id="JAVDXW010000001">
    <property type="protein sequence ID" value="MDR7300442.1"/>
    <property type="molecule type" value="Genomic_DNA"/>
</dbReference>
<dbReference type="Proteomes" id="UP001180845">
    <property type="component" value="Unassembled WGS sequence"/>
</dbReference>
<feature type="region of interest" description="Disordered" evidence="1">
    <location>
        <begin position="72"/>
        <end position="97"/>
    </location>
</feature>
<protein>
    <submittedName>
        <fullName evidence="2">Uncharacterized protein</fullName>
    </submittedName>
</protein>
<dbReference type="RefSeq" id="WP_310269210.1">
    <property type="nucleotide sequence ID" value="NZ_JAVDXW010000001.1"/>
</dbReference>